<sequence length="388" mass="44634">MVRSSTPANDPRYDNRWKMPGYTGHICSVSETIAATPVAAQRKAFFRNGTEMDPSAVDPTPQPWRDACNNSQLHKKHIPDLLWPTICEGTKPYHGKDRNSSLCLGDPRFEMKVTHYKDTHVHPKLQSSLWKPTNNLKDHTFDLCTMTEEEREHIYEKMLNKVGETKLQHIEDNLRLRFAAKLNTAGNNNGFRLLKLFQNFDVAKTGAVEIHEFRKAMNSFGLQLPEEAEIAMFAKFDVDHNGTLDYKEFVAHFVEGEYLDLGFSAVASCDVRQMANTQRLSHTTEIMGKKLKERFMQITSQTTTQMFMDTFLRLDEEKTGKVDREMFAKGMAELNLTFSPSELEYIFSCYDGEESGLCYSHFAADFCPNFHDSVMDPRRNPLTRHFVE</sequence>
<evidence type="ECO:0000259" key="4">
    <source>
        <dbReference type="PROSITE" id="PS50222"/>
    </source>
</evidence>
<dbReference type="SMART" id="SM00054">
    <property type="entry name" value="EFh"/>
    <property type="match status" value="3"/>
</dbReference>
<proteinExistence type="predicted"/>
<dbReference type="PANTHER" id="PTHR34524">
    <property type="entry name" value="CALCYPHOSIN"/>
    <property type="match status" value="1"/>
</dbReference>
<gene>
    <name evidence="5" type="ORF">POBO1169_LOCUS3332</name>
</gene>
<dbReference type="InterPro" id="IPR002048">
    <property type="entry name" value="EF_hand_dom"/>
</dbReference>
<name>A0A7S0QUQ6_9CHLO</name>
<protein>
    <recommendedName>
        <fullName evidence="4">EF-hand domain-containing protein</fullName>
    </recommendedName>
</protein>
<feature type="domain" description="EF-hand" evidence="4">
    <location>
        <begin position="224"/>
        <end position="259"/>
    </location>
</feature>
<keyword evidence="3" id="KW-0106">Calcium</keyword>
<keyword evidence="2" id="KW-0677">Repeat</keyword>
<reference evidence="5" key="1">
    <citation type="submission" date="2021-01" db="EMBL/GenBank/DDBJ databases">
        <authorList>
            <person name="Corre E."/>
            <person name="Pelletier E."/>
            <person name="Niang G."/>
            <person name="Scheremetjew M."/>
            <person name="Finn R."/>
            <person name="Kale V."/>
            <person name="Holt S."/>
            <person name="Cochrane G."/>
            <person name="Meng A."/>
            <person name="Brown T."/>
            <person name="Cohen L."/>
        </authorList>
    </citation>
    <scope>NUCLEOTIDE SEQUENCE</scope>
    <source>
        <strain evidence="5">CCMP722</strain>
    </source>
</reference>
<dbReference type="EMBL" id="HBFA01006435">
    <property type="protein sequence ID" value="CAD8654183.1"/>
    <property type="molecule type" value="Transcribed_RNA"/>
</dbReference>
<keyword evidence="1" id="KW-0479">Metal-binding</keyword>
<dbReference type="Gene3D" id="1.10.238.10">
    <property type="entry name" value="EF-hand"/>
    <property type="match status" value="2"/>
</dbReference>
<evidence type="ECO:0000256" key="1">
    <source>
        <dbReference type="ARBA" id="ARBA00022723"/>
    </source>
</evidence>
<dbReference type="AlphaFoldDB" id="A0A7S0QUQ6"/>
<organism evidence="5">
    <name type="scientific">Pyramimonas obovata</name>
    <dbReference type="NCBI Taxonomy" id="1411642"/>
    <lineage>
        <taxon>Eukaryota</taxon>
        <taxon>Viridiplantae</taxon>
        <taxon>Chlorophyta</taxon>
        <taxon>Pyramimonadophyceae</taxon>
        <taxon>Pyramimonadales</taxon>
        <taxon>Pyramimonadaceae</taxon>
        <taxon>Pyramimonas</taxon>
        <taxon>Pyramimonas incertae sedis</taxon>
    </lineage>
</organism>
<accession>A0A7S0QUQ6</accession>
<feature type="domain" description="EF-hand" evidence="4">
    <location>
        <begin position="188"/>
        <end position="223"/>
    </location>
</feature>
<feature type="domain" description="EF-hand" evidence="4">
    <location>
        <begin position="302"/>
        <end position="337"/>
    </location>
</feature>
<dbReference type="PANTHER" id="PTHR34524:SF6">
    <property type="entry name" value="CALCYPHOSINE LIKE"/>
    <property type="match status" value="1"/>
</dbReference>
<dbReference type="GO" id="GO:0005509">
    <property type="term" value="F:calcium ion binding"/>
    <property type="evidence" value="ECO:0007669"/>
    <property type="project" value="InterPro"/>
</dbReference>
<dbReference type="PROSITE" id="PS50222">
    <property type="entry name" value="EF_HAND_2"/>
    <property type="match status" value="3"/>
</dbReference>
<dbReference type="InterPro" id="IPR051581">
    <property type="entry name" value="Ca-bind"/>
</dbReference>
<dbReference type="Pfam" id="PF13499">
    <property type="entry name" value="EF-hand_7"/>
    <property type="match status" value="1"/>
</dbReference>
<dbReference type="PROSITE" id="PS00018">
    <property type="entry name" value="EF_HAND_1"/>
    <property type="match status" value="1"/>
</dbReference>
<evidence type="ECO:0000313" key="5">
    <source>
        <dbReference type="EMBL" id="CAD8654183.1"/>
    </source>
</evidence>
<evidence type="ECO:0000256" key="2">
    <source>
        <dbReference type="ARBA" id="ARBA00022737"/>
    </source>
</evidence>
<dbReference type="SUPFAM" id="SSF47473">
    <property type="entry name" value="EF-hand"/>
    <property type="match status" value="1"/>
</dbReference>
<dbReference type="CDD" id="cd00051">
    <property type="entry name" value="EFh"/>
    <property type="match status" value="1"/>
</dbReference>
<dbReference type="InterPro" id="IPR011992">
    <property type="entry name" value="EF-hand-dom_pair"/>
</dbReference>
<dbReference type="InterPro" id="IPR018247">
    <property type="entry name" value="EF_Hand_1_Ca_BS"/>
</dbReference>
<evidence type="ECO:0000256" key="3">
    <source>
        <dbReference type="ARBA" id="ARBA00022837"/>
    </source>
</evidence>